<feature type="compositionally biased region" description="Low complexity" evidence="1">
    <location>
        <begin position="137"/>
        <end position="147"/>
    </location>
</feature>
<keyword evidence="6" id="KW-1185">Reference proteome</keyword>
<dbReference type="AlphaFoldDB" id="A0A7W7MV88"/>
<accession>A0A7W7MV88</accession>
<feature type="region of interest" description="Disordered" evidence="1">
    <location>
        <begin position="103"/>
        <end position="226"/>
    </location>
</feature>
<dbReference type="RefSeq" id="WP_184878249.1">
    <property type="nucleotide sequence ID" value="NZ_BAAAHD010000001.1"/>
</dbReference>
<dbReference type="Proteomes" id="UP000549343">
    <property type="component" value="Unassembled WGS sequence"/>
</dbReference>
<keyword evidence="2" id="KW-1133">Transmembrane helix</keyword>
<feature type="transmembrane region" description="Helical" evidence="2">
    <location>
        <begin position="72"/>
        <end position="97"/>
    </location>
</feature>
<evidence type="ECO:0000313" key="3">
    <source>
        <dbReference type="EMBL" id="GAA0542087.1"/>
    </source>
</evidence>
<protein>
    <submittedName>
        <fullName evidence="4">Uncharacterized protein</fullName>
    </submittedName>
</protein>
<feature type="compositionally biased region" description="Low complexity" evidence="1">
    <location>
        <begin position="154"/>
        <end position="174"/>
    </location>
</feature>
<keyword evidence="2" id="KW-0472">Membrane</keyword>
<reference evidence="3" key="3">
    <citation type="submission" date="2023-12" db="EMBL/GenBank/DDBJ databases">
        <authorList>
            <person name="Sun Q."/>
            <person name="Inoue M."/>
        </authorList>
    </citation>
    <scope>NUCLEOTIDE SEQUENCE</scope>
    <source>
        <strain evidence="3">JCM 10667</strain>
    </source>
</reference>
<reference evidence="4 5" key="2">
    <citation type="submission" date="2020-08" db="EMBL/GenBank/DDBJ databases">
        <title>Sequencing the genomes of 1000 actinobacteria strains.</title>
        <authorList>
            <person name="Klenk H.-P."/>
        </authorList>
    </citation>
    <scope>NUCLEOTIDE SEQUENCE [LARGE SCALE GENOMIC DNA]</scope>
    <source>
        <strain evidence="4 5">DSM 44772</strain>
    </source>
</reference>
<feature type="compositionally biased region" description="Low complexity" evidence="1">
    <location>
        <begin position="191"/>
        <end position="226"/>
    </location>
</feature>
<keyword evidence="2" id="KW-0812">Transmembrane</keyword>
<evidence type="ECO:0000256" key="2">
    <source>
        <dbReference type="SAM" id="Phobius"/>
    </source>
</evidence>
<reference evidence="3 6" key="1">
    <citation type="journal article" date="2019" name="Int. J. Syst. Evol. Microbiol.">
        <title>The Global Catalogue of Microorganisms (GCM) 10K type strain sequencing project: providing services to taxonomists for standard genome sequencing and annotation.</title>
        <authorList>
            <consortium name="The Broad Institute Genomics Platform"/>
            <consortium name="The Broad Institute Genome Sequencing Center for Infectious Disease"/>
            <person name="Wu L."/>
            <person name="Ma J."/>
        </authorList>
    </citation>
    <scope>NUCLEOTIDE SEQUENCE [LARGE SCALE GENOMIC DNA]</scope>
    <source>
        <strain evidence="3 6">JCM 10667</strain>
    </source>
</reference>
<sequence>MSDHNGAGDLDRRTAERVLGGADDHARLHALLAAAAAPARPEELAGEDAAVTAFKAVPRPARTSRMAALRRFLTVKALVLVGGSLILTGGAAAYAAMNGHIPGRAPDPSATPTFDQRRSTGQHSEPVTHVTPRSEEPATAPSSAPPATKKRRSASPGPAADPSAGSGRENAPGQQTPPPGNPDPPRGPGDDNGSPSGENSGNGQENGNNGNNGSPPGQNSGNGQSP</sequence>
<dbReference type="Proteomes" id="UP001501427">
    <property type="component" value="Unassembled WGS sequence"/>
</dbReference>
<dbReference type="EMBL" id="JACHMV010000001">
    <property type="protein sequence ID" value="MBB4771620.1"/>
    <property type="molecule type" value="Genomic_DNA"/>
</dbReference>
<proteinExistence type="predicted"/>
<evidence type="ECO:0000313" key="4">
    <source>
        <dbReference type="EMBL" id="MBB4771620.1"/>
    </source>
</evidence>
<evidence type="ECO:0000313" key="5">
    <source>
        <dbReference type="Proteomes" id="UP000549343"/>
    </source>
</evidence>
<name>A0A7W7MV88_9ACTN</name>
<comment type="caution">
    <text evidence="4">The sequence shown here is derived from an EMBL/GenBank/DDBJ whole genome shotgun (WGS) entry which is preliminary data.</text>
</comment>
<feature type="compositionally biased region" description="Polar residues" evidence="1">
    <location>
        <begin position="110"/>
        <end position="125"/>
    </location>
</feature>
<dbReference type="EMBL" id="BAAAHD010000001">
    <property type="protein sequence ID" value="GAA0542087.1"/>
    <property type="molecule type" value="Genomic_DNA"/>
</dbReference>
<evidence type="ECO:0000313" key="6">
    <source>
        <dbReference type="Proteomes" id="UP001501427"/>
    </source>
</evidence>
<gene>
    <name evidence="4" type="ORF">F4557_000038</name>
    <name evidence="3" type="ORF">GCM10009546_00190</name>
</gene>
<organism evidence="4 5">
    <name type="scientific">Actinomadura livida</name>
    <dbReference type="NCBI Taxonomy" id="79909"/>
    <lineage>
        <taxon>Bacteria</taxon>
        <taxon>Bacillati</taxon>
        <taxon>Actinomycetota</taxon>
        <taxon>Actinomycetes</taxon>
        <taxon>Streptosporangiales</taxon>
        <taxon>Thermomonosporaceae</taxon>
        <taxon>Actinomadura</taxon>
    </lineage>
</organism>
<evidence type="ECO:0000256" key="1">
    <source>
        <dbReference type="SAM" id="MobiDB-lite"/>
    </source>
</evidence>
<feature type="compositionally biased region" description="Pro residues" evidence="1">
    <location>
        <begin position="175"/>
        <end position="187"/>
    </location>
</feature>